<evidence type="ECO:0000256" key="2">
    <source>
        <dbReference type="ARBA" id="ARBA00003690"/>
    </source>
</evidence>
<evidence type="ECO:0000256" key="14">
    <source>
        <dbReference type="ARBA" id="ARBA00023002"/>
    </source>
</evidence>
<evidence type="ECO:0000256" key="10">
    <source>
        <dbReference type="ARBA" id="ARBA00022723"/>
    </source>
</evidence>
<dbReference type="GO" id="GO:0005886">
    <property type="term" value="C:plasma membrane"/>
    <property type="evidence" value="ECO:0007669"/>
    <property type="project" value="UniProtKB-SubCell"/>
</dbReference>
<evidence type="ECO:0000256" key="7">
    <source>
        <dbReference type="ARBA" id="ARBA00022475"/>
    </source>
</evidence>
<evidence type="ECO:0000313" key="20">
    <source>
        <dbReference type="EMBL" id="KOB58062.1"/>
    </source>
</evidence>
<proteinExistence type="inferred from homology"/>
<dbReference type="GO" id="GO:0004497">
    <property type="term" value="F:monooxygenase activity"/>
    <property type="evidence" value="ECO:0007669"/>
    <property type="project" value="UniProtKB-KW"/>
</dbReference>
<evidence type="ECO:0000256" key="8">
    <source>
        <dbReference type="ARBA" id="ARBA00022617"/>
    </source>
</evidence>
<accession>A0A0L7K4R1</accession>
<feature type="transmembrane region" description="Helical" evidence="19">
    <location>
        <begin position="107"/>
        <end position="126"/>
    </location>
</feature>
<evidence type="ECO:0000256" key="1">
    <source>
        <dbReference type="ARBA" id="ARBA00001971"/>
    </source>
</evidence>
<comment type="similarity">
    <text evidence="6">Belongs to the cytochrome P450 family.</text>
</comment>
<dbReference type="GO" id="GO:0050909">
    <property type="term" value="P:sensory perception of taste"/>
    <property type="evidence" value="ECO:0007669"/>
    <property type="project" value="InterPro"/>
</dbReference>
<dbReference type="InterPro" id="IPR002402">
    <property type="entry name" value="Cyt_P450_E_grp-II"/>
</dbReference>
<comment type="subcellular location">
    <subcellularLocation>
        <location evidence="5 19">Cell membrane</location>
        <topology evidence="5 19">Multi-pass membrane protein</topology>
    </subcellularLocation>
    <subcellularLocation>
        <location evidence="4">Endoplasmic reticulum membrane</location>
        <topology evidence="4">Peripheral membrane protein</topology>
    </subcellularLocation>
    <subcellularLocation>
        <location evidence="3">Microsome membrane</location>
        <topology evidence="3">Peripheral membrane protein</topology>
    </subcellularLocation>
</comment>
<dbReference type="InterPro" id="IPR036396">
    <property type="entry name" value="Cyt_P450_sf"/>
</dbReference>
<comment type="cofactor">
    <cofactor evidence="1 18">
        <name>heme</name>
        <dbReference type="ChEBI" id="CHEBI:30413"/>
    </cofactor>
</comment>
<evidence type="ECO:0000256" key="19">
    <source>
        <dbReference type="RuleBase" id="RU363108"/>
    </source>
</evidence>
<dbReference type="InterPro" id="IPR050196">
    <property type="entry name" value="Cytochrome_P450_Monoox"/>
</dbReference>
<dbReference type="Pfam" id="PF00067">
    <property type="entry name" value="p450"/>
    <property type="match status" value="2"/>
</dbReference>
<dbReference type="GO" id="GO:0007165">
    <property type="term" value="P:signal transduction"/>
    <property type="evidence" value="ECO:0007669"/>
    <property type="project" value="UniProtKB-KW"/>
</dbReference>
<evidence type="ECO:0000256" key="17">
    <source>
        <dbReference type="ARBA" id="ARBA00023136"/>
    </source>
</evidence>
<keyword evidence="14" id="KW-0560">Oxidoreductase</keyword>
<evidence type="ECO:0000256" key="18">
    <source>
        <dbReference type="PIRSR" id="PIRSR602402-1"/>
    </source>
</evidence>
<evidence type="ECO:0000313" key="21">
    <source>
        <dbReference type="Proteomes" id="UP000037510"/>
    </source>
</evidence>
<dbReference type="PANTHER" id="PTHR24291">
    <property type="entry name" value="CYTOCHROME P450 FAMILY 4"/>
    <property type="match status" value="1"/>
</dbReference>
<keyword evidence="15 18" id="KW-0408">Iron</keyword>
<dbReference type="GO" id="GO:0005506">
    <property type="term" value="F:iron ion binding"/>
    <property type="evidence" value="ECO:0007669"/>
    <property type="project" value="InterPro"/>
</dbReference>
<keyword evidence="12" id="KW-0492">Microsome</keyword>
<feature type="binding site" description="axial binding residue" evidence="18">
    <location>
        <position position="410"/>
    </location>
    <ligand>
        <name>heme</name>
        <dbReference type="ChEBI" id="CHEBI:30413"/>
    </ligand>
    <ligandPart>
        <name>Fe</name>
        <dbReference type="ChEBI" id="CHEBI:18248"/>
    </ligandPart>
</feature>
<dbReference type="InterPro" id="IPR001128">
    <property type="entry name" value="Cyt_P450"/>
</dbReference>
<evidence type="ECO:0000256" key="5">
    <source>
        <dbReference type="ARBA" id="ARBA00004651"/>
    </source>
</evidence>
<comment type="function">
    <text evidence="19">Gustatory receptor which mediates acceptance or avoidance behavior, depending on its substrates.</text>
</comment>
<keyword evidence="19" id="KW-0675">Receptor</keyword>
<dbReference type="SUPFAM" id="SSF48264">
    <property type="entry name" value="Cytochrome P450"/>
    <property type="match status" value="1"/>
</dbReference>
<dbReference type="PRINTS" id="PR00464">
    <property type="entry name" value="EP450II"/>
</dbReference>
<keyword evidence="16" id="KW-0503">Monooxygenase</keyword>
<comment type="function">
    <text evidence="2">May be involved in the metabolism of insect hormones and in the breakdown of synthetic insecticides.</text>
</comment>
<dbReference type="Gene3D" id="1.10.630.10">
    <property type="entry name" value="Cytochrome P450"/>
    <property type="match status" value="2"/>
</dbReference>
<comment type="caution">
    <text evidence="20">The sequence shown here is derived from an EMBL/GenBank/DDBJ whole genome shotgun (WGS) entry which is preliminary data.</text>
</comment>
<keyword evidence="19" id="KW-0807">Transducer</keyword>
<evidence type="ECO:0000256" key="13">
    <source>
        <dbReference type="ARBA" id="ARBA00022989"/>
    </source>
</evidence>
<dbReference type="InterPro" id="IPR013604">
    <property type="entry name" value="7TM_chemorcpt"/>
</dbReference>
<gene>
    <name evidence="20" type="ORF">OBRU01_25551</name>
</gene>
<keyword evidence="21" id="KW-1185">Reference proteome</keyword>
<keyword evidence="17 19" id="KW-0472">Membrane</keyword>
<dbReference type="GO" id="GO:0005789">
    <property type="term" value="C:endoplasmic reticulum membrane"/>
    <property type="evidence" value="ECO:0007669"/>
    <property type="project" value="UniProtKB-SubCell"/>
</dbReference>
<comment type="caution">
    <text evidence="19">Lacks conserved residue(s) required for the propagation of feature annotation.</text>
</comment>
<feature type="transmembrane region" description="Helical" evidence="19">
    <location>
        <begin position="18"/>
        <end position="40"/>
    </location>
</feature>
<dbReference type="GO" id="GO:0020037">
    <property type="term" value="F:heme binding"/>
    <property type="evidence" value="ECO:0007669"/>
    <property type="project" value="InterPro"/>
</dbReference>
<evidence type="ECO:0000256" key="16">
    <source>
        <dbReference type="ARBA" id="ARBA00023033"/>
    </source>
</evidence>
<keyword evidence="8 18" id="KW-0349">Heme</keyword>
<evidence type="ECO:0000256" key="4">
    <source>
        <dbReference type="ARBA" id="ARBA00004406"/>
    </source>
</evidence>
<keyword evidence="11" id="KW-0256">Endoplasmic reticulum</keyword>
<reference evidence="20 21" key="1">
    <citation type="journal article" date="2015" name="Genome Biol. Evol.">
        <title>The genome of winter moth (Operophtera brumata) provides a genomic perspective on sexual dimorphism and phenology.</title>
        <authorList>
            <person name="Derks M.F."/>
            <person name="Smit S."/>
            <person name="Salis L."/>
            <person name="Schijlen E."/>
            <person name="Bossers A."/>
            <person name="Mateman C."/>
            <person name="Pijl A.S."/>
            <person name="de Ridder D."/>
            <person name="Groenen M.A."/>
            <person name="Visser M.E."/>
            <person name="Megens H.J."/>
        </authorList>
    </citation>
    <scope>NUCLEOTIDE SEQUENCE [LARGE SCALE GENOMIC DNA]</scope>
    <source>
        <strain evidence="20">WM2013NL</strain>
        <tissue evidence="20">Head and thorax</tissue>
    </source>
</reference>
<evidence type="ECO:0000256" key="3">
    <source>
        <dbReference type="ARBA" id="ARBA00004174"/>
    </source>
</evidence>
<evidence type="ECO:0000256" key="9">
    <source>
        <dbReference type="ARBA" id="ARBA00022692"/>
    </source>
</evidence>
<keyword evidence="9 19" id="KW-0812">Transmembrane</keyword>
<name>A0A0L7K4R1_OPEBR</name>
<organism evidence="20 21">
    <name type="scientific">Operophtera brumata</name>
    <name type="common">Winter moth</name>
    <name type="synonym">Phalaena brumata</name>
    <dbReference type="NCBI Taxonomy" id="104452"/>
    <lineage>
        <taxon>Eukaryota</taxon>
        <taxon>Metazoa</taxon>
        <taxon>Ecdysozoa</taxon>
        <taxon>Arthropoda</taxon>
        <taxon>Hexapoda</taxon>
        <taxon>Insecta</taxon>
        <taxon>Pterygota</taxon>
        <taxon>Neoptera</taxon>
        <taxon>Endopterygota</taxon>
        <taxon>Lepidoptera</taxon>
        <taxon>Glossata</taxon>
        <taxon>Ditrysia</taxon>
        <taxon>Geometroidea</taxon>
        <taxon>Geometridae</taxon>
        <taxon>Larentiinae</taxon>
        <taxon>Operophtera</taxon>
    </lineage>
</organism>
<feature type="non-terminal residue" evidence="20">
    <location>
        <position position="411"/>
    </location>
</feature>
<evidence type="ECO:0000256" key="6">
    <source>
        <dbReference type="ARBA" id="ARBA00010617"/>
    </source>
</evidence>
<dbReference type="STRING" id="104452.A0A0L7K4R1"/>
<keyword evidence="10 18" id="KW-0479">Metal-binding</keyword>
<dbReference type="GO" id="GO:0016705">
    <property type="term" value="F:oxidoreductase activity, acting on paired donors, with incorporation or reduction of molecular oxygen"/>
    <property type="evidence" value="ECO:0007669"/>
    <property type="project" value="InterPro"/>
</dbReference>
<evidence type="ECO:0000256" key="11">
    <source>
        <dbReference type="ARBA" id="ARBA00022824"/>
    </source>
</evidence>
<sequence length="411" mass="47166">MEATASGLFHDVNRYVDFLVYAFWEIAIALGIIFLIVYFCESVMKEAKYTASIIHEIINGDFSAEINREAMQLSVQLLHEKPCFTVLGLFDLNYVLLQQILKLHYAMLALRVWLLLLLTVAWTVVYRYRRRNIYRLAASIPAPKEELPVIGVAHVLTGNTEGKGCANLNLILVVVHPVDLEMVLKTCLEKDDLHRRRKILVPAFSPKIVENFVEVFSEQSEKLAQRLISCANVGNFSMWPFISTYTLDSVCDTAMGIKINAQGNPDSVFLKSMNRILNLVCERIFHLWLQPEWLFKLFPQLRDVFGDTDRPLEKEDLMKLSYLERVVKESLRLFPPVPFIIRKVLEDTKLPSGRTMPAGSGIVVSIWGLHRDPKYWGPDAEHFDPDRFLPERFNVPPCSYMPFSSGPRNCL</sequence>
<protein>
    <recommendedName>
        <fullName evidence="19">Gustatory receptor</fullName>
    </recommendedName>
</protein>
<dbReference type="Proteomes" id="UP000037510">
    <property type="component" value="Unassembled WGS sequence"/>
</dbReference>
<keyword evidence="13 19" id="KW-1133">Transmembrane helix</keyword>
<comment type="similarity">
    <text evidence="19">Belongs to the insect chemoreceptor superfamily. Gustatory receptor (GR) family.</text>
</comment>
<evidence type="ECO:0000256" key="12">
    <source>
        <dbReference type="ARBA" id="ARBA00022848"/>
    </source>
</evidence>
<dbReference type="EMBL" id="JTDY01010731">
    <property type="protein sequence ID" value="KOB58062.1"/>
    <property type="molecule type" value="Genomic_DNA"/>
</dbReference>
<evidence type="ECO:0000256" key="15">
    <source>
        <dbReference type="ARBA" id="ARBA00023004"/>
    </source>
</evidence>
<keyword evidence="7 19" id="KW-1003">Cell membrane</keyword>
<dbReference type="AlphaFoldDB" id="A0A0L7K4R1"/>
<dbReference type="Pfam" id="PF08395">
    <property type="entry name" value="7tm_7"/>
    <property type="match status" value="1"/>
</dbReference>
<dbReference type="PANTHER" id="PTHR24291:SF189">
    <property type="entry name" value="CYTOCHROME P450 4C3-RELATED"/>
    <property type="match status" value="1"/>
</dbReference>